<protein>
    <recommendedName>
        <fullName evidence="2">RNA polymerase sigma-70 region 2 domain-containing protein</fullName>
    </recommendedName>
</protein>
<evidence type="ECO:0000259" key="2">
    <source>
        <dbReference type="Pfam" id="PF04542"/>
    </source>
</evidence>
<dbReference type="SUPFAM" id="SSF88946">
    <property type="entry name" value="Sigma2 domain of RNA polymerase sigma factors"/>
    <property type="match status" value="1"/>
</dbReference>
<dbReference type="EMBL" id="JAAKZI010000028">
    <property type="protein sequence ID" value="NGN84700.1"/>
    <property type="molecule type" value="Genomic_DNA"/>
</dbReference>
<reference evidence="3 4" key="1">
    <citation type="submission" date="2020-02" db="EMBL/GenBank/DDBJ databases">
        <title>Genome sequence of the type strain DSM 27180 of Arthrobacter silviterrae.</title>
        <authorList>
            <person name="Gao J."/>
            <person name="Sun J."/>
        </authorList>
    </citation>
    <scope>NUCLEOTIDE SEQUENCE [LARGE SCALE GENOMIC DNA]</scope>
    <source>
        <strain evidence="3 4">DSM 27180</strain>
    </source>
</reference>
<gene>
    <name evidence="3" type="ORF">G6N77_14730</name>
</gene>
<dbReference type="Pfam" id="PF04542">
    <property type="entry name" value="Sigma70_r2"/>
    <property type="match status" value="1"/>
</dbReference>
<feature type="domain" description="RNA polymerase sigma-70 region 2" evidence="2">
    <location>
        <begin position="69"/>
        <end position="129"/>
    </location>
</feature>
<accession>A0ABX0DH21</accession>
<name>A0ABX0DH21_9MICC</name>
<sequence>MMEAPTTALESTPLVEYSPQARNPVNKMGLKSNEPDSKIRLTTDASLEHLPEPDIPIDQLMQAVENTQKYVRSRLMRLGRIDDVDDVMQDIRVAAWEGLVKQQYRYLPGTTFGGWVQGIAVHLCADHIRHVLAHPLLPLMFDPDGDSLSPIDYSATESMDQVAGHEWAEEVITAVRKNVPAKKWDWAVECLSTPRPRTEAHHPGWEERKRWDAVSIVRQMAFTVRAALDVEPATLCDEPTTIATAVSCLPSPLLQIVAERLVLTGVQGAERAARLTDLAAETATSWRYLESKIGHARRMYFAALEILEHAAAGNATLTDIRPSAECDALALDGRALTL</sequence>
<evidence type="ECO:0000313" key="3">
    <source>
        <dbReference type="EMBL" id="NGN84700.1"/>
    </source>
</evidence>
<feature type="region of interest" description="Disordered" evidence="1">
    <location>
        <begin position="1"/>
        <end position="38"/>
    </location>
</feature>
<keyword evidence="4" id="KW-1185">Reference proteome</keyword>
<evidence type="ECO:0000256" key="1">
    <source>
        <dbReference type="SAM" id="MobiDB-lite"/>
    </source>
</evidence>
<dbReference type="RefSeq" id="WP_165182926.1">
    <property type="nucleotide sequence ID" value="NZ_JAAKZI010000028.1"/>
</dbReference>
<dbReference type="InterPro" id="IPR013325">
    <property type="entry name" value="RNA_pol_sigma_r2"/>
</dbReference>
<proteinExistence type="predicted"/>
<evidence type="ECO:0000313" key="4">
    <source>
        <dbReference type="Proteomes" id="UP000479226"/>
    </source>
</evidence>
<dbReference type="Proteomes" id="UP000479226">
    <property type="component" value="Unassembled WGS sequence"/>
</dbReference>
<comment type="caution">
    <text evidence="3">The sequence shown here is derived from an EMBL/GenBank/DDBJ whole genome shotgun (WGS) entry which is preliminary data.</text>
</comment>
<dbReference type="InterPro" id="IPR007627">
    <property type="entry name" value="RNA_pol_sigma70_r2"/>
</dbReference>
<organism evidence="3 4">
    <name type="scientific">Arthrobacter silviterrae</name>
    <dbReference type="NCBI Taxonomy" id="2026658"/>
    <lineage>
        <taxon>Bacteria</taxon>
        <taxon>Bacillati</taxon>
        <taxon>Actinomycetota</taxon>
        <taxon>Actinomycetes</taxon>
        <taxon>Micrococcales</taxon>
        <taxon>Micrococcaceae</taxon>
        <taxon>Arthrobacter</taxon>
    </lineage>
</organism>
<dbReference type="Gene3D" id="1.10.1740.10">
    <property type="match status" value="1"/>
</dbReference>